<dbReference type="GO" id="GO:0016579">
    <property type="term" value="P:protein deubiquitination"/>
    <property type="evidence" value="ECO:0007669"/>
    <property type="project" value="TreeGrafter"/>
</dbReference>
<feature type="region of interest" description="Disordered" evidence="1">
    <location>
        <begin position="306"/>
        <end position="352"/>
    </location>
</feature>
<evidence type="ECO:0000313" key="4">
    <source>
        <dbReference type="Proteomes" id="UP000225706"/>
    </source>
</evidence>
<feature type="compositionally biased region" description="Basic and acidic residues" evidence="1">
    <location>
        <begin position="320"/>
        <end position="337"/>
    </location>
</feature>
<dbReference type="PANTHER" id="PTHR12419">
    <property type="entry name" value="OTU DOMAIN CONTAINING PROTEIN"/>
    <property type="match status" value="1"/>
</dbReference>
<dbReference type="Proteomes" id="UP000225706">
    <property type="component" value="Unassembled WGS sequence"/>
</dbReference>
<organism evidence="3 4">
    <name type="scientific">Stylophora pistillata</name>
    <name type="common">Smooth cauliflower coral</name>
    <dbReference type="NCBI Taxonomy" id="50429"/>
    <lineage>
        <taxon>Eukaryota</taxon>
        <taxon>Metazoa</taxon>
        <taxon>Cnidaria</taxon>
        <taxon>Anthozoa</taxon>
        <taxon>Hexacorallia</taxon>
        <taxon>Scleractinia</taxon>
        <taxon>Astrocoeniina</taxon>
        <taxon>Pocilloporidae</taxon>
        <taxon>Stylophora</taxon>
    </lineage>
</organism>
<dbReference type="Pfam" id="PF02338">
    <property type="entry name" value="OTU"/>
    <property type="match status" value="1"/>
</dbReference>
<dbReference type="SUPFAM" id="SSF54001">
    <property type="entry name" value="Cysteine proteinases"/>
    <property type="match status" value="1"/>
</dbReference>
<dbReference type="OrthoDB" id="5987302at2759"/>
<dbReference type="EMBL" id="LSMT01000013">
    <property type="protein sequence ID" value="PFX33287.1"/>
    <property type="molecule type" value="Genomic_DNA"/>
</dbReference>
<evidence type="ECO:0000313" key="3">
    <source>
        <dbReference type="EMBL" id="PFX33287.1"/>
    </source>
</evidence>
<dbReference type="InterPro" id="IPR003323">
    <property type="entry name" value="OTU_dom"/>
</dbReference>
<dbReference type="Gene3D" id="3.90.70.80">
    <property type="match status" value="1"/>
</dbReference>
<proteinExistence type="predicted"/>
<comment type="caution">
    <text evidence="3">The sequence shown here is derived from an EMBL/GenBank/DDBJ whole genome shotgun (WGS) entry which is preliminary data.</text>
</comment>
<gene>
    <name evidence="3" type="ORF">AWC38_SpisGene1799</name>
</gene>
<name>A0A2B4SXY7_STYPI</name>
<evidence type="ECO:0000256" key="1">
    <source>
        <dbReference type="SAM" id="MobiDB-lite"/>
    </source>
</evidence>
<reference evidence="4" key="1">
    <citation type="journal article" date="2017" name="bioRxiv">
        <title>Comparative analysis of the genomes of Stylophora pistillata and Acropora digitifera provides evidence for extensive differences between species of corals.</title>
        <authorList>
            <person name="Voolstra C.R."/>
            <person name="Li Y."/>
            <person name="Liew Y.J."/>
            <person name="Baumgarten S."/>
            <person name="Zoccola D."/>
            <person name="Flot J.-F."/>
            <person name="Tambutte S."/>
            <person name="Allemand D."/>
            <person name="Aranda M."/>
        </authorList>
    </citation>
    <scope>NUCLEOTIDE SEQUENCE [LARGE SCALE GENOMIC DNA]</scope>
</reference>
<dbReference type="InterPro" id="IPR050704">
    <property type="entry name" value="Peptidase_C85-like"/>
</dbReference>
<evidence type="ECO:0000259" key="2">
    <source>
        <dbReference type="PROSITE" id="PS50802"/>
    </source>
</evidence>
<dbReference type="AlphaFoldDB" id="A0A2B4SXY7"/>
<keyword evidence="4" id="KW-1185">Reference proteome</keyword>
<dbReference type="PANTHER" id="PTHR12419:SF11">
    <property type="entry name" value="OTU DOMAIN-CONTAINING PROTEIN DDB_G0284757"/>
    <property type="match status" value="1"/>
</dbReference>
<dbReference type="CDD" id="cd22758">
    <property type="entry name" value="OTU_232R-like"/>
    <property type="match status" value="1"/>
</dbReference>
<dbReference type="InterPro" id="IPR038765">
    <property type="entry name" value="Papain-like_cys_pep_sf"/>
</dbReference>
<protein>
    <submittedName>
        <fullName evidence="3">OTU domain-containing protein</fullName>
    </submittedName>
</protein>
<feature type="compositionally biased region" description="Polar residues" evidence="1">
    <location>
        <begin position="308"/>
        <end position="319"/>
    </location>
</feature>
<accession>A0A2B4SXY7</accession>
<dbReference type="GO" id="GO:0004843">
    <property type="term" value="F:cysteine-type deubiquitinase activity"/>
    <property type="evidence" value="ECO:0007669"/>
    <property type="project" value="TreeGrafter"/>
</dbReference>
<feature type="domain" description="OTU" evidence="2">
    <location>
        <begin position="423"/>
        <end position="557"/>
    </location>
</feature>
<dbReference type="PROSITE" id="PS50802">
    <property type="entry name" value="OTU"/>
    <property type="match status" value="1"/>
</dbReference>
<sequence>MAMQPLTKEQLNYYKFADIVINEFPVALRQSFKYMWDTTLGQQSGCRTWDDSKEVRDRFLKSEDGFSIVPTDLSYNQWDFTSLYQAIIHSLSFSESDGTGKLESLSNKYVEPARRLLDGNFHRFGEKQISDAEKFALAIDQLHLLRNCLRLLSSNTGIAAETSEEYMRLVEEAFNVLNVATTTIKTKVNEDDFPTERVRKLKEDITNEFQAESEEKILESIKELKTVVQGELRKALKRYPKEMGEEAEETATEKKKTATERGELLKLNDLLLKILKSGLGLLLKVSGKAAVIEQILKPHYEAKKRSSEIQASVTGQQDAQPERELTKGTSKESEGAEKLGGQQDIQSERELTQGVKESEEAEILVGLHEIQPGSELTKGLSKKSEGSVESIGRLQQILPIASKFSDKTGLKIELKKTASRKGFRIVDNDGSGNCLFYALSDQLEIARGIKLKLNELRQRLVQYLRKNPKLPDETNLFNFVPGYQSWADYSEDMEQDGTWGDHIILFAAANCYQTCVRVVSPSAAHDVIMPSPSPVDKSRTLVLGYIHELHYVSLRSTQEEYQDIIEKIKKFEALHKDCIRVLPYRDEQRGQVYVQLYLFCGNNGRPKELIAAARKYFGEMDVDIRWTDLYKETSVVPNITPGMSRRLEKSEVDEISKIIDASLLTFNQHRNITAVYPSLKVKDSKRTNTPCIMVNVIGKDRIPIGETNIPEFVERFPVDIVEGFWIEAANPSNPIEPEERREYLRLGASIGIKGVAKYGTLGAFVKDNDGKFYLLSCNHVIGGTEKNEIIHPGWRQYTNSFKEYLGKCNELLNRMAETKTKLFPDNWQPVGLPELESALGQLKIMSENRIPPWAKNTGCYKDFIENAQKLEKLFNDPPRVVADLSFGFRGNVRINFSFGEQEISIDAAVAELRKEKVEALERNIFVQMVDTANYPSGNVITSDEVLSHPQEREWCKSGSATGHTSIKKSFEPLPIALKPPLSETVVYFDLLTNQVSTNVDSVYWRRCLLLENIEKPFSLGGDSGAVIFEKREGQKSMSGFGIVVGVHYDENCNLRGTIVSPLDIALETLSSRMGKSLQMVGNKFE</sequence>